<protein>
    <submittedName>
        <fullName evidence="1">Uncharacterized protein</fullName>
    </submittedName>
</protein>
<gene>
    <name evidence="1" type="ORF">Pa4123_75580</name>
</gene>
<name>A0ABQ5R6F3_9ACTN</name>
<accession>A0ABQ5R6F3</accession>
<proteinExistence type="predicted"/>
<sequence>MDRGSTGRCAGYPGAKWQHAGHHAAVPTNTPHVLITEHLPPFLRGETSVTDLTAGVNAAVRQIAQTRPLCGAEVDLFMLLERWEVAGWVERPAVVDDLRNLTKSMLAMPK</sequence>
<dbReference type="EMBL" id="BSDI01000057">
    <property type="protein sequence ID" value="GLI02280.1"/>
    <property type="molecule type" value="Genomic_DNA"/>
</dbReference>
<comment type="caution">
    <text evidence="1">The sequence shown here is derived from an EMBL/GenBank/DDBJ whole genome shotgun (WGS) entry which is preliminary data.</text>
</comment>
<evidence type="ECO:0000313" key="2">
    <source>
        <dbReference type="Proteomes" id="UP001144280"/>
    </source>
</evidence>
<dbReference type="RefSeq" id="WP_281903771.1">
    <property type="nucleotide sequence ID" value="NZ_BSDI01000057.1"/>
</dbReference>
<dbReference type="Proteomes" id="UP001144280">
    <property type="component" value="Unassembled WGS sequence"/>
</dbReference>
<evidence type="ECO:0000313" key="1">
    <source>
        <dbReference type="EMBL" id="GLI02280.1"/>
    </source>
</evidence>
<organism evidence="1 2">
    <name type="scientific">Phytohabitans aurantiacus</name>
    <dbReference type="NCBI Taxonomy" id="3016789"/>
    <lineage>
        <taxon>Bacteria</taxon>
        <taxon>Bacillati</taxon>
        <taxon>Actinomycetota</taxon>
        <taxon>Actinomycetes</taxon>
        <taxon>Micromonosporales</taxon>
        <taxon>Micromonosporaceae</taxon>
    </lineage>
</organism>
<keyword evidence="2" id="KW-1185">Reference proteome</keyword>
<reference evidence="1" key="1">
    <citation type="submission" date="2022-12" db="EMBL/GenBank/DDBJ databases">
        <title>New Phytohabitans aurantiacus sp. RD004123 nov., an actinomycete isolated from soil.</title>
        <authorList>
            <person name="Triningsih D.W."/>
            <person name="Harunari E."/>
            <person name="Igarashi Y."/>
        </authorList>
    </citation>
    <scope>NUCLEOTIDE SEQUENCE</scope>
    <source>
        <strain evidence="1">RD004123</strain>
    </source>
</reference>